<proteinExistence type="predicted"/>
<accession>A0A0E9XRR0</accession>
<dbReference type="AlphaFoldDB" id="A0A0E9XRR0"/>
<reference evidence="1" key="1">
    <citation type="submission" date="2014-11" db="EMBL/GenBank/DDBJ databases">
        <authorList>
            <person name="Amaro Gonzalez C."/>
        </authorList>
    </citation>
    <scope>NUCLEOTIDE SEQUENCE</scope>
</reference>
<evidence type="ECO:0000313" key="1">
    <source>
        <dbReference type="EMBL" id="JAI05310.1"/>
    </source>
</evidence>
<reference evidence="1" key="2">
    <citation type="journal article" date="2015" name="Fish Shellfish Immunol.">
        <title>Early steps in the European eel (Anguilla anguilla)-Vibrio vulnificus interaction in the gills: Role of the RtxA13 toxin.</title>
        <authorList>
            <person name="Callol A."/>
            <person name="Pajuelo D."/>
            <person name="Ebbesson L."/>
            <person name="Teles M."/>
            <person name="MacKenzie S."/>
            <person name="Amaro C."/>
        </authorList>
    </citation>
    <scope>NUCLEOTIDE SEQUENCE</scope>
</reference>
<sequence>MQYPFSFLVLVRFLRITRFGVHLSEKINLYQSFEEVMHNTMPSVCRRHWS</sequence>
<dbReference type="EMBL" id="GBXM01003268">
    <property type="protein sequence ID" value="JAI05310.1"/>
    <property type="molecule type" value="Transcribed_RNA"/>
</dbReference>
<name>A0A0E9XRR0_ANGAN</name>
<organism evidence="1">
    <name type="scientific">Anguilla anguilla</name>
    <name type="common">European freshwater eel</name>
    <name type="synonym">Muraena anguilla</name>
    <dbReference type="NCBI Taxonomy" id="7936"/>
    <lineage>
        <taxon>Eukaryota</taxon>
        <taxon>Metazoa</taxon>
        <taxon>Chordata</taxon>
        <taxon>Craniata</taxon>
        <taxon>Vertebrata</taxon>
        <taxon>Euteleostomi</taxon>
        <taxon>Actinopterygii</taxon>
        <taxon>Neopterygii</taxon>
        <taxon>Teleostei</taxon>
        <taxon>Anguilliformes</taxon>
        <taxon>Anguillidae</taxon>
        <taxon>Anguilla</taxon>
    </lineage>
</organism>
<protein>
    <submittedName>
        <fullName evidence="1">Uncharacterized protein</fullName>
    </submittedName>
</protein>